<comment type="caution">
    <text evidence="1">The sequence shown here is derived from an EMBL/GenBank/DDBJ whole genome shotgun (WGS) entry which is preliminary data.</text>
</comment>
<dbReference type="InterPro" id="IPR027417">
    <property type="entry name" value="P-loop_NTPase"/>
</dbReference>
<sequence>MPGYMWGPDRRLGYKTKEVQDMYATLKGHYDGLSAQKSLDGLERAFGETEARGKIPLTKEHICFMIHPKVVAKELAEYSYPEYPLSPLVDHELDIKSSSTSNGESPTAVPRNPTFVPDRFMNTLTPIFIIRNPARMIPSWYKNISEHFGGTTKDSEWPFTASFRWCRIVFDYYEEYFKAHPRAGFPNLPLVVDGDDLILHTTDIMEQTCDLIHLDSSAVKYTWETGDPYSSWPAAAAPEDMKTPAVRNVIESFGGNIARSTGVVRDDKKYAKPLVLEEEAKKWEESWGKDVANDLLETAKRVMVDYDYMMERRIRPRV</sequence>
<organism evidence="1 2">
    <name type="scientific">Marasmius oreades</name>
    <name type="common">fairy-ring Marasmius</name>
    <dbReference type="NCBI Taxonomy" id="181124"/>
    <lineage>
        <taxon>Eukaryota</taxon>
        <taxon>Fungi</taxon>
        <taxon>Dikarya</taxon>
        <taxon>Basidiomycota</taxon>
        <taxon>Agaricomycotina</taxon>
        <taxon>Agaricomycetes</taxon>
        <taxon>Agaricomycetidae</taxon>
        <taxon>Agaricales</taxon>
        <taxon>Marasmiineae</taxon>
        <taxon>Marasmiaceae</taxon>
        <taxon>Marasmius</taxon>
    </lineage>
</organism>
<proteinExistence type="predicted"/>
<evidence type="ECO:0000313" key="2">
    <source>
        <dbReference type="Proteomes" id="UP001049176"/>
    </source>
</evidence>
<protein>
    <submittedName>
        <fullName evidence="1">Uncharacterized protein</fullName>
    </submittedName>
</protein>
<dbReference type="PANTHER" id="PTHR48312:SF1">
    <property type="entry name" value="SULFOTRANSFERASE"/>
    <property type="match status" value="1"/>
</dbReference>
<dbReference type="PANTHER" id="PTHR48312">
    <property type="match status" value="1"/>
</dbReference>
<reference evidence="1" key="1">
    <citation type="journal article" date="2021" name="Genome Biol. Evol.">
        <title>The assembled and annotated genome of the fairy-ring fungus Marasmius oreades.</title>
        <authorList>
            <person name="Hiltunen M."/>
            <person name="Ament-Velasquez S.L."/>
            <person name="Johannesson H."/>
        </authorList>
    </citation>
    <scope>NUCLEOTIDE SEQUENCE</scope>
    <source>
        <strain evidence="1">03SP1</strain>
    </source>
</reference>
<dbReference type="RefSeq" id="XP_043016608.1">
    <property type="nucleotide sequence ID" value="XM_043147894.1"/>
</dbReference>
<accession>A0A9P8AG36</accession>
<dbReference type="Gene3D" id="3.40.50.300">
    <property type="entry name" value="P-loop containing nucleotide triphosphate hydrolases"/>
    <property type="match status" value="1"/>
</dbReference>
<keyword evidence="2" id="KW-1185">Reference proteome</keyword>
<dbReference type="GeneID" id="66070994"/>
<gene>
    <name evidence="1" type="ORF">E1B28_001918</name>
</gene>
<dbReference type="EMBL" id="CM032181">
    <property type="protein sequence ID" value="KAG7100138.1"/>
    <property type="molecule type" value="Genomic_DNA"/>
</dbReference>
<dbReference type="AlphaFoldDB" id="A0A9P8AG36"/>
<dbReference type="SUPFAM" id="SSF52540">
    <property type="entry name" value="P-loop containing nucleoside triphosphate hydrolases"/>
    <property type="match status" value="1"/>
</dbReference>
<name>A0A9P8AG36_9AGAR</name>
<evidence type="ECO:0000313" key="1">
    <source>
        <dbReference type="EMBL" id="KAG7100138.1"/>
    </source>
</evidence>
<dbReference type="OrthoDB" id="2405944at2759"/>
<dbReference type="Proteomes" id="UP001049176">
    <property type="component" value="Chromosome 1"/>
</dbReference>